<comment type="similarity">
    <text evidence="1 12">Belongs to the Nth/MutY family.</text>
</comment>
<dbReference type="CDD" id="cd00056">
    <property type="entry name" value="ENDO3c"/>
    <property type="match status" value="1"/>
</dbReference>
<keyword evidence="8 12" id="KW-0238">DNA-binding</keyword>
<evidence type="ECO:0000256" key="4">
    <source>
        <dbReference type="ARBA" id="ARBA00022763"/>
    </source>
</evidence>
<evidence type="ECO:0000313" key="14">
    <source>
        <dbReference type="EMBL" id="QIE01866.1"/>
    </source>
</evidence>
<dbReference type="SMART" id="SM00478">
    <property type="entry name" value="ENDO3c"/>
    <property type="match status" value="1"/>
</dbReference>
<dbReference type="Pfam" id="PF00730">
    <property type="entry name" value="HhH-GPD"/>
    <property type="match status" value="1"/>
</dbReference>
<dbReference type="PROSITE" id="PS01155">
    <property type="entry name" value="ENDONUCLEASE_III_2"/>
    <property type="match status" value="1"/>
</dbReference>
<keyword evidence="14" id="KW-0255">Endonuclease</keyword>
<comment type="caution">
    <text evidence="12">Lacks conserved residue(s) required for the propagation of feature annotation.</text>
</comment>
<keyword evidence="7" id="KW-0411">Iron-sulfur</keyword>
<comment type="catalytic activity">
    <reaction evidence="12">
        <text>2'-deoxyribonucleotide-(2'-deoxyribose 5'-phosphate)-2'-deoxyribonucleotide-DNA = a 3'-end 2'-deoxyribonucleotide-(2,3-dehydro-2,3-deoxyribose 5'-phosphate)-DNA + a 5'-end 5'-phospho-2'-deoxyribonucleoside-DNA + H(+)</text>
        <dbReference type="Rhea" id="RHEA:66592"/>
        <dbReference type="Rhea" id="RHEA-COMP:13180"/>
        <dbReference type="Rhea" id="RHEA-COMP:16897"/>
        <dbReference type="Rhea" id="RHEA-COMP:17067"/>
        <dbReference type="ChEBI" id="CHEBI:15378"/>
        <dbReference type="ChEBI" id="CHEBI:136412"/>
        <dbReference type="ChEBI" id="CHEBI:157695"/>
        <dbReference type="ChEBI" id="CHEBI:167181"/>
        <dbReference type="EC" id="4.2.99.18"/>
    </reaction>
</comment>
<comment type="function">
    <text evidence="12">DNA repair enzyme that has both DNA N-glycosylase activity and AP-lyase activity. The DNA N-glycosylase activity releases various damaged pyrimidines from DNA by cleaving the N-glycosidic bond, leaving an AP (apurinic/apyrimidinic) site. The AP-lyase activity cleaves the phosphodiester bond 3' to the AP site by a beta-elimination, leaving a 3'-terminal unsaturated sugar and a product with a terminal 5'-phosphate.</text>
</comment>
<dbReference type="PANTHER" id="PTHR10359:SF18">
    <property type="entry name" value="ENDONUCLEASE III"/>
    <property type="match status" value="1"/>
</dbReference>
<dbReference type="Gene3D" id="1.10.340.30">
    <property type="entry name" value="Hypothetical protein, domain 2"/>
    <property type="match status" value="1"/>
</dbReference>
<dbReference type="GO" id="GO:0140078">
    <property type="term" value="F:class I DNA-(apurinic or apyrimidinic site) endonuclease activity"/>
    <property type="evidence" value="ECO:0007669"/>
    <property type="project" value="UniProtKB-EC"/>
</dbReference>
<dbReference type="GO" id="GO:0003677">
    <property type="term" value="F:DNA binding"/>
    <property type="evidence" value="ECO:0007669"/>
    <property type="project" value="UniProtKB-UniRule"/>
</dbReference>
<dbReference type="GO" id="GO:0051539">
    <property type="term" value="F:4 iron, 4 sulfur cluster binding"/>
    <property type="evidence" value="ECO:0007669"/>
    <property type="project" value="UniProtKB-KW"/>
</dbReference>
<dbReference type="InterPro" id="IPR023170">
    <property type="entry name" value="HhH_base_excis_C"/>
</dbReference>
<evidence type="ECO:0000313" key="15">
    <source>
        <dbReference type="Proteomes" id="UP000502958"/>
    </source>
</evidence>
<keyword evidence="14" id="KW-0540">Nuclease</keyword>
<keyword evidence="3" id="KW-0479">Metal-binding</keyword>
<dbReference type="InterPro" id="IPR004036">
    <property type="entry name" value="Endonuclease-III-like_CS2"/>
</dbReference>
<organism evidence="14 15">
    <name type="scientific">Buchnera aphidicola subsp. Uroleucon sonchi</name>
    <dbReference type="NCBI Taxonomy" id="118118"/>
    <lineage>
        <taxon>Bacteria</taxon>
        <taxon>Pseudomonadati</taxon>
        <taxon>Pseudomonadota</taxon>
        <taxon>Gammaproteobacteria</taxon>
        <taxon>Enterobacterales</taxon>
        <taxon>Erwiniaceae</taxon>
        <taxon>Buchnera</taxon>
    </lineage>
</organism>
<dbReference type="NCBIfam" id="TIGR01083">
    <property type="entry name" value="nth"/>
    <property type="match status" value="1"/>
</dbReference>
<evidence type="ECO:0000256" key="2">
    <source>
        <dbReference type="ARBA" id="ARBA00022485"/>
    </source>
</evidence>
<dbReference type="SUPFAM" id="SSF48150">
    <property type="entry name" value="DNA-glycosylase"/>
    <property type="match status" value="1"/>
</dbReference>
<dbReference type="InterPro" id="IPR011257">
    <property type="entry name" value="DNA_glycosylase"/>
</dbReference>
<dbReference type="Proteomes" id="UP000502958">
    <property type="component" value="Chromosome"/>
</dbReference>
<evidence type="ECO:0000256" key="5">
    <source>
        <dbReference type="ARBA" id="ARBA00022801"/>
    </source>
</evidence>
<dbReference type="FunFam" id="1.10.1670.10:FF:000001">
    <property type="entry name" value="Endonuclease III"/>
    <property type="match status" value="1"/>
</dbReference>
<dbReference type="GO" id="GO:0006285">
    <property type="term" value="P:base-excision repair, AP site formation"/>
    <property type="evidence" value="ECO:0007669"/>
    <property type="project" value="TreeGrafter"/>
</dbReference>
<proteinExistence type="inferred from homology"/>
<evidence type="ECO:0000256" key="12">
    <source>
        <dbReference type="HAMAP-Rule" id="MF_00942"/>
    </source>
</evidence>
<keyword evidence="9 12" id="KW-0234">DNA repair</keyword>
<name>A0A6C1FBK4_BUCUN</name>
<accession>A0A6C1FBK4</accession>
<evidence type="ECO:0000259" key="13">
    <source>
        <dbReference type="SMART" id="SM00478"/>
    </source>
</evidence>
<dbReference type="RefSeq" id="WP_163118978.1">
    <property type="nucleotide sequence ID" value="NZ_CP047588.1"/>
</dbReference>
<keyword evidence="10 12" id="KW-0456">Lyase</keyword>
<protein>
    <recommendedName>
        <fullName evidence="12">Endonuclease III</fullName>
        <ecNumber evidence="12">4.2.99.18</ecNumber>
    </recommendedName>
    <alternativeName>
        <fullName evidence="12">DNA-(apurinic or apyrimidinic site) lyase</fullName>
    </alternativeName>
</protein>
<dbReference type="GO" id="GO:0046872">
    <property type="term" value="F:metal ion binding"/>
    <property type="evidence" value="ECO:0007669"/>
    <property type="project" value="UniProtKB-KW"/>
</dbReference>
<evidence type="ECO:0000256" key="9">
    <source>
        <dbReference type="ARBA" id="ARBA00023204"/>
    </source>
</evidence>
<evidence type="ECO:0000256" key="7">
    <source>
        <dbReference type="ARBA" id="ARBA00023014"/>
    </source>
</evidence>
<evidence type="ECO:0000256" key="6">
    <source>
        <dbReference type="ARBA" id="ARBA00023004"/>
    </source>
</evidence>
<dbReference type="EC" id="4.2.99.18" evidence="12"/>
<evidence type="ECO:0000256" key="8">
    <source>
        <dbReference type="ARBA" id="ARBA00023125"/>
    </source>
</evidence>
<dbReference type="PIRSF" id="PIRSF001435">
    <property type="entry name" value="Nth"/>
    <property type="match status" value="1"/>
</dbReference>
<comment type="cofactor">
    <cofactor evidence="12">
        <name>[4Fe-4S] cluster</name>
        <dbReference type="ChEBI" id="CHEBI:49883"/>
    </cofactor>
    <text evidence="12">Binds 1 [4Fe-4S] cluster.</text>
</comment>
<reference evidence="14 15" key="1">
    <citation type="submission" date="2020-01" db="EMBL/GenBank/DDBJ databases">
        <title>Complete genome of Buchnera aphidicola isolated from Chaitophorus populeti.</title>
        <authorList>
            <person name="Park J."/>
            <person name="Xi H."/>
        </authorList>
    </citation>
    <scope>NUCLEOTIDE SEQUENCE [LARGE SCALE GENOMIC DNA]</scope>
    <source>
        <strain evidence="14 15">UsonBac</strain>
    </source>
</reference>
<dbReference type="HAMAP" id="MF_00942">
    <property type="entry name" value="Nth"/>
    <property type="match status" value="1"/>
</dbReference>
<dbReference type="InterPro" id="IPR003265">
    <property type="entry name" value="HhH-GPD_domain"/>
</dbReference>
<dbReference type="Gene3D" id="1.10.1670.10">
    <property type="entry name" value="Helix-hairpin-Helix base-excision DNA repair enzymes (C-terminal)"/>
    <property type="match status" value="1"/>
</dbReference>
<feature type="domain" description="HhH-GPD" evidence="13">
    <location>
        <begin position="38"/>
        <end position="185"/>
    </location>
</feature>
<evidence type="ECO:0000256" key="10">
    <source>
        <dbReference type="ARBA" id="ARBA00023239"/>
    </source>
</evidence>
<keyword evidence="6" id="KW-0408">Iron</keyword>
<keyword evidence="4 12" id="KW-0227">DNA damage</keyword>
<dbReference type="Pfam" id="PF00633">
    <property type="entry name" value="HHH"/>
    <property type="match status" value="1"/>
</dbReference>
<dbReference type="FunFam" id="1.10.340.30:FF:000001">
    <property type="entry name" value="Endonuclease III"/>
    <property type="match status" value="1"/>
</dbReference>
<dbReference type="GO" id="GO:0019104">
    <property type="term" value="F:DNA N-glycosylase activity"/>
    <property type="evidence" value="ECO:0007669"/>
    <property type="project" value="UniProtKB-UniRule"/>
</dbReference>
<dbReference type="AlphaFoldDB" id="A0A6C1FBK4"/>
<keyword evidence="11 12" id="KW-0326">Glycosidase</keyword>
<keyword evidence="2" id="KW-0004">4Fe-4S</keyword>
<dbReference type="InterPro" id="IPR005759">
    <property type="entry name" value="Nth"/>
</dbReference>
<sequence length="208" mass="23848">MNKEKRYKILSLFQMKYPNPATELIFSSSFELLLSVILSAQSTDAIVNKVTKKLFRIANTPEKILLLGEKGLKYYIKSIGLYNIKSSNIIHTSFLILTKYNGYVPNNRIELESLPGVGRKTANIILNILFNKKTIAVDTHVFRVSNRTNFATGKNVQEVEKKLIKVVPSIFKLSVHSWFILHGKYICTARKIQCNICLIFELCEFKKK</sequence>
<evidence type="ECO:0000256" key="3">
    <source>
        <dbReference type="ARBA" id="ARBA00022723"/>
    </source>
</evidence>
<evidence type="ECO:0000256" key="1">
    <source>
        <dbReference type="ARBA" id="ARBA00008343"/>
    </source>
</evidence>
<gene>
    <name evidence="12 14" type="primary">nth</name>
    <name evidence="14" type="ORF">GUU85_00545</name>
</gene>
<dbReference type="InterPro" id="IPR000445">
    <property type="entry name" value="HhH_motif"/>
</dbReference>
<evidence type="ECO:0000256" key="11">
    <source>
        <dbReference type="ARBA" id="ARBA00023295"/>
    </source>
</evidence>
<dbReference type="PANTHER" id="PTHR10359">
    <property type="entry name" value="A/G-SPECIFIC ADENINE GLYCOSYLASE/ENDONUCLEASE III"/>
    <property type="match status" value="1"/>
</dbReference>
<keyword evidence="5 12" id="KW-0378">Hydrolase</keyword>
<dbReference type="EMBL" id="CP047588">
    <property type="protein sequence ID" value="QIE01866.1"/>
    <property type="molecule type" value="Genomic_DNA"/>
</dbReference>